<dbReference type="AlphaFoldDB" id="A0A0C2ZWH2"/>
<keyword evidence="2" id="KW-1185">Reference proteome</keyword>
<dbReference type="STRING" id="1036808.A0A0C2ZWH2"/>
<dbReference type="HOGENOM" id="CLU_2997757_0_0_1"/>
<reference evidence="1 2" key="1">
    <citation type="submission" date="2014-04" db="EMBL/GenBank/DDBJ databases">
        <authorList>
            <consortium name="DOE Joint Genome Institute"/>
            <person name="Kuo A."/>
            <person name="Kohler A."/>
            <person name="Nagy L.G."/>
            <person name="Floudas D."/>
            <person name="Copeland A."/>
            <person name="Barry K.W."/>
            <person name="Cichocki N."/>
            <person name="Veneault-Fourrey C."/>
            <person name="LaButti K."/>
            <person name="Lindquist E.A."/>
            <person name="Lipzen A."/>
            <person name="Lundell T."/>
            <person name="Morin E."/>
            <person name="Murat C."/>
            <person name="Sun H."/>
            <person name="Tunlid A."/>
            <person name="Henrissat B."/>
            <person name="Grigoriev I.V."/>
            <person name="Hibbett D.S."/>
            <person name="Martin F."/>
            <person name="Nordberg H.P."/>
            <person name="Cantor M.N."/>
            <person name="Hua S.X."/>
        </authorList>
    </citation>
    <scope>NUCLEOTIDE SEQUENCE [LARGE SCALE GENOMIC DNA]</scope>
    <source>
        <strain evidence="1 2">Foug A</strain>
    </source>
</reference>
<dbReference type="EMBL" id="KN822110">
    <property type="protein sequence ID" value="KIM56822.1"/>
    <property type="molecule type" value="Genomic_DNA"/>
</dbReference>
<protein>
    <recommendedName>
        <fullName evidence="3">EF-hand domain-containing protein</fullName>
    </recommendedName>
</protein>
<reference evidence="2" key="2">
    <citation type="submission" date="2015-01" db="EMBL/GenBank/DDBJ databases">
        <title>Evolutionary Origins and Diversification of the Mycorrhizal Mutualists.</title>
        <authorList>
            <consortium name="DOE Joint Genome Institute"/>
            <consortium name="Mycorrhizal Genomics Consortium"/>
            <person name="Kohler A."/>
            <person name="Kuo A."/>
            <person name="Nagy L.G."/>
            <person name="Floudas D."/>
            <person name="Copeland A."/>
            <person name="Barry K.W."/>
            <person name="Cichocki N."/>
            <person name="Veneault-Fourrey C."/>
            <person name="LaButti K."/>
            <person name="Lindquist E.A."/>
            <person name="Lipzen A."/>
            <person name="Lundell T."/>
            <person name="Morin E."/>
            <person name="Murat C."/>
            <person name="Riley R."/>
            <person name="Ohm R."/>
            <person name="Sun H."/>
            <person name="Tunlid A."/>
            <person name="Henrissat B."/>
            <person name="Grigoriev I.V."/>
            <person name="Hibbett D.S."/>
            <person name="Martin F."/>
        </authorList>
    </citation>
    <scope>NUCLEOTIDE SEQUENCE [LARGE SCALE GENOMIC DNA]</scope>
    <source>
        <strain evidence="2">Foug A</strain>
    </source>
</reference>
<organism evidence="1 2">
    <name type="scientific">Scleroderma citrinum Foug A</name>
    <dbReference type="NCBI Taxonomy" id="1036808"/>
    <lineage>
        <taxon>Eukaryota</taxon>
        <taxon>Fungi</taxon>
        <taxon>Dikarya</taxon>
        <taxon>Basidiomycota</taxon>
        <taxon>Agaricomycotina</taxon>
        <taxon>Agaricomycetes</taxon>
        <taxon>Agaricomycetidae</taxon>
        <taxon>Boletales</taxon>
        <taxon>Sclerodermatineae</taxon>
        <taxon>Sclerodermataceae</taxon>
        <taxon>Scleroderma</taxon>
    </lineage>
</organism>
<dbReference type="InParanoid" id="A0A0C2ZWH2"/>
<proteinExistence type="predicted"/>
<accession>A0A0C2ZWH2</accession>
<evidence type="ECO:0000313" key="1">
    <source>
        <dbReference type="EMBL" id="KIM56822.1"/>
    </source>
</evidence>
<sequence length="57" mass="6608">MVLRNLTFVQLEQFESTLRYIAPDETNTLSLAEFTATLASLGMDEDMDYLFDQLEQE</sequence>
<name>A0A0C2ZWH2_9AGAM</name>
<dbReference type="Proteomes" id="UP000053989">
    <property type="component" value="Unassembled WGS sequence"/>
</dbReference>
<gene>
    <name evidence="1" type="ORF">SCLCIDRAFT_29336</name>
</gene>
<evidence type="ECO:0008006" key="3">
    <source>
        <dbReference type="Google" id="ProtNLM"/>
    </source>
</evidence>
<evidence type="ECO:0000313" key="2">
    <source>
        <dbReference type="Proteomes" id="UP000053989"/>
    </source>
</evidence>